<comment type="subcellular location">
    <subcellularLocation>
        <location evidence="6">Cytoplasm</location>
    </subcellularLocation>
</comment>
<organism evidence="7 8">
    <name type="scientific">Roseinatronobacter bogoriensis subsp. barguzinensis</name>
    <dbReference type="NCBI Taxonomy" id="441209"/>
    <lineage>
        <taxon>Bacteria</taxon>
        <taxon>Pseudomonadati</taxon>
        <taxon>Pseudomonadota</taxon>
        <taxon>Alphaproteobacteria</taxon>
        <taxon>Rhodobacterales</taxon>
        <taxon>Paracoccaceae</taxon>
        <taxon>Roseinatronobacter</taxon>
    </lineage>
</organism>
<evidence type="ECO:0000256" key="6">
    <source>
        <dbReference type="HAMAP-Rule" id="MF_00337"/>
    </source>
</evidence>
<evidence type="ECO:0000313" key="8">
    <source>
        <dbReference type="Proteomes" id="UP000228948"/>
    </source>
</evidence>
<dbReference type="RefSeq" id="WP_071481576.1">
    <property type="nucleotide sequence ID" value="NZ_CP024899.1"/>
</dbReference>
<dbReference type="KEGG" id="rbg:BG454_15985"/>
<dbReference type="HAMAP" id="MF_00337">
    <property type="entry name" value="Exonuc_7_S"/>
    <property type="match status" value="1"/>
</dbReference>
<evidence type="ECO:0000256" key="4">
    <source>
        <dbReference type="ARBA" id="ARBA00022801"/>
    </source>
</evidence>
<comment type="function">
    <text evidence="6">Bidirectionally degrades single-stranded DNA into large acid-insoluble oligonucleotides, which are then degraded further into small acid-soluble oligonucleotides.</text>
</comment>
<dbReference type="OrthoDB" id="9808145at2"/>
<dbReference type="GO" id="GO:0009318">
    <property type="term" value="C:exodeoxyribonuclease VII complex"/>
    <property type="evidence" value="ECO:0007669"/>
    <property type="project" value="UniProtKB-UniRule"/>
</dbReference>
<dbReference type="InterPro" id="IPR003761">
    <property type="entry name" value="Exonuc_VII_S"/>
</dbReference>
<protein>
    <recommendedName>
        <fullName evidence="6">Exodeoxyribonuclease 7 small subunit</fullName>
        <ecNumber evidence="6">3.1.11.6</ecNumber>
    </recommendedName>
    <alternativeName>
        <fullName evidence="6">Exodeoxyribonuclease VII small subunit</fullName>
        <shortName evidence="6">Exonuclease VII small subunit</shortName>
    </alternativeName>
</protein>
<dbReference type="Proteomes" id="UP000228948">
    <property type="component" value="Chromosome"/>
</dbReference>
<keyword evidence="4 6" id="KW-0378">Hydrolase</keyword>
<dbReference type="PANTHER" id="PTHR34137">
    <property type="entry name" value="EXODEOXYRIBONUCLEASE 7 SMALL SUBUNIT"/>
    <property type="match status" value="1"/>
</dbReference>
<keyword evidence="3 6" id="KW-0540">Nuclease</keyword>
<dbReference type="EC" id="3.1.11.6" evidence="6"/>
<dbReference type="SUPFAM" id="SSF116842">
    <property type="entry name" value="XseB-like"/>
    <property type="match status" value="1"/>
</dbReference>
<comment type="catalytic activity">
    <reaction evidence="6">
        <text>Exonucleolytic cleavage in either 5'- to 3'- or 3'- to 5'-direction to yield nucleoside 5'-phosphates.</text>
        <dbReference type="EC" id="3.1.11.6"/>
    </reaction>
</comment>
<accession>A0A2K8KCG3</accession>
<keyword evidence="8" id="KW-1185">Reference proteome</keyword>
<evidence type="ECO:0000256" key="2">
    <source>
        <dbReference type="ARBA" id="ARBA00022490"/>
    </source>
</evidence>
<dbReference type="PIRSF" id="PIRSF006488">
    <property type="entry name" value="Exonuc_VII_S"/>
    <property type="match status" value="1"/>
</dbReference>
<dbReference type="GO" id="GO:0008855">
    <property type="term" value="F:exodeoxyribonuclease VII activity"/>
    <property type="evidence" value="ECO:0007669"/>
    <property type="project" value="UniProtKB-UniRule"/>
</dbReference>
<keyword evidence="5 6" id="KW-0269">Exonuclease</keyword>
<evidence type="ECO:0000313" key="7">
    <source>
        <dbReference type="EMBL" id="ATX67132.1"/>
    </source>
</evidence>
<evidence type="ECO:0000256" key="5">
    <source>
        <dbReference type="ARBA" id="ARBA00022839"/>
    </source>
</evidence>
<reference evidence="7 8" key="1">
    <citation type="submission" date="2017-11" db="EMBL/GenBank/DDBJ databases">
        <title>Revised Sequence and Annotation of the Rhodobaca barguzinensis strain alga05 Genome.</title>
        <authorList>
            <person name="Kopejtka K."/>
            <person name="Tomasch J.M."/>
            <person name="Bunk B."/>
            <person name="Koblizek M."/>
        </authorList>
    </citation>
    <scope>NUCLEOTIDE SEQUENCE [LARGE SCALE GENOMIC DNA]</scope>
    <source>
        <strain evidence="8">alga05</strain>
    </source>
</reference>
<dbReference type="EMBL" id="CP024899">
    <property type="protein sequence ID" value="ATX67132.1"/>
    <property type="molecule type" value="Genomic_DNA"/>
</dbReference>
<evidence type="ECO:0000256" key="3">
    <source>
        <dbReference type="ARBA" id="ARBA00022722"/>
    </source>
</evidence>
<dbReference type="Gene3D" id="1.10.287.1040">
    <property type="entry name" value="Exonuclease VII, small subunit"/>
    <property type="match status" value="1"/>
</dbReference>
<dbReference type="InterPro" id="IPR037004">
    <property type="entry name" value="Exonuc_VII_ssu_sf"/>
</dbReference>
<dbReference type="PANTHER" id="PTHR34137:SF1">
    <property type="entry name" value="EXODEOXYRIBONUCLEASE 7 SMALL SUBUNIT"/>
    <property type="match status" value="1"/>
</dbReference>
<name>A0A2K8KCG3_9RHOB</name>
<dbReference type="NCBIfam" id="NF002139">
    <property type="entry name" value="PRK00977.1-3"/>
    <property type="match status" value="1"/>
</dbReference>
<dbReference type="STRING" id="441209.GCA_001870665_02979"/>
<comment type="subunit">
    <text evidence="6">Heterooligomer composed of large and small subunits.</text>
</comment>
<dbReference type="NCBIfam" id="TIGR01280">
    <property type="entry name" value="xseB"/>
    <property type="match status" value="1"/>
</dbReference>
<dbReference type="AlphaFoldDB" id="A0A2K8KCG3"/>
<gene>
    <name evidence="6" type="primary">xseB</name>
    <name evidence="7" type="ORF">BG454_15985</name>
</gene>
<comment type="similarity">
    <text evidence="1 6">Belongs to the XseB family.</text>
</comment>
<dbReference type="Pfam" id="PF02609">
    <property type="entry name" value="Exonuc_VII_S"/>
    <property type="match status" value="1"/>
</dbReference>
<evidence type="ECO:0000256" key="1">
    <source>
        <dbReference type="ARBA" id="ARBA00009998"/>
    </source>
</evidence>
<dbReference type="GO" id="GO:0005829">
    <property type="term" value="C:cytosol"/>
    <property type="evidence" value="ECO:0007669"/>
    <property type="project" value="TreeGrafter"/>
</dbReference>
<proteinExistence type="inferred from homology"/>
<keyword evidence="2 6" id="KW-0963">Cytoplasm</keyword>
<dbReference type="GO" id="GO:0006308">
    <property type="term" value="P:DNA catabolic process"/>
    <property type="evidence" value="ECO:0007669"/>
    <property type="project" value="UniProtKB-UniRule"/>
</dbReference>
<sequence length="79" mass="8893">MSDKPVAEMSFEDALRGLEEIVTRLERGDVPLDQSITLYERGAELKKHCETRLNEAQMRVEAIRLSEDGTPKGTEPFSA</sequence>